<organism evidence="1 2">
    <name type="scientific">Jaapia argillacea MUCL 33604</name>
    <dbReference type="NCBI Taxonomy" id="933084"/>
    <lineage>
        <taxon>Eukaryota</taxon>
        <taxon>Fungi</taxon>
        <taxon>Dikarya</taxon>
        <taxon>Basidiomycota</taxon>
        <taxon>Agaricomycotina</taxon>
        <taxon>Agaricomycetes</taxon>
        <taxon>Agaricomycetidae</taxon>
        <taxon>Jaapiales</taxon>
        <taxon>Jaapiaceae</taxon>
        <taxon>Jaapia</taxon>
    </lineage>
</organism>
<dbReference type="STRING" id="933084.A0A067PXX9"/>
<dbReference type="AlphaFoldDB" id="A0A067PXX9"/>
<protein>
    <submittedName>
        <fullName evidence="1">Uncharacterized protein</fullName>
    </submittedName>
</protein>
<dbReference type="Proteomes" id="UP000027265">
    <property type="component" value="Unassembled WGS sequence"/>
</dbReference>
<evidence type="ECO:0000313" key="1">
    <source>
        <dbReference type="EMBL" id="KDQ56132.1"/>
    </source>
</evidence>
<proteinExistence type="predicted"/>
<name>A0A067PXX9_9AGAM</name>
<dbReference type="EMBL" id="KL197723">
    <property type="protein sequence ID" value="KDQ56132.1"/>
    <property type="molecule type" value="Genomic_DNA"/>
</dbReference>
<evidence type="ECO:0000313" key="2">
    <source>
        <dbReference type="Proteomes" id="UP000027265"/>
    </source>
</evidence>
<dbReference type="OrthoDB" id="3256413at2759"/>
<accession>A0A067PXX9</accession>
<reference evidence="2" key="1">
    <citation type="journal article" date="2014" name="Proc. Natl. Acad. Sci. U.S.A.">
        <title>Extensive sampling of basidiomycete genomes demonstrates inadequacy of the white-rot/brown-rot paradigm for wood decay fungi.</title>
        <authorList>
            <person name="Riley R."/>
            <person name="Salamov A.A."/>
            <person name="Brown D.W."/>
            <person name="Nagy L.G."/>
            <person name="Floudas D."/>
            <person name="Held B.W."/>
            <person name="Levasseur A."/>
            <person name="Lombard V."/>
            <person name="Morin E."/>
            <person name="Otillar R."/>
            <person name="Lindquist E.A."/>
            <person name="Sun H."/>
            <person name="LaButti K.M."/>
            <person name="Schmutz J."/>
            <person name="Jabbour D."/>
            <person name="Luo H."/>
            <person name="Baker S.E."/>
            <person name="Pisabarro A.G."/>
            <person name="Walton J.D."/>
            <person name="Blanchette R.A."/>
            <person name="Henrissat B."/>
            <person name="Martin F."/>
            <person name="Cullen D."/>
            <person name="Hibbett D.S."/>
            <person name="Grigoriev I.V."/>
        </authorList>
    </citation>
    <scope>NUCLEOTIDE SEQUENCE [LARGE SCALE GENOMIC DNA]</scope>
    <source>
        <strain evidence="2">MUCL 33604</strain>
    </source>
</reference>
<sequence>MVDGPANHLTIEERRSRLRRFQTAWREVHWEKEELFTVTGVALEYFAGGVLGYGNTTEGLTFRRLGGYSRGLPGKIWHLPDFGITLYGFALDPLQDLLVLLEVFESTESSQGMPAPDTPFQLRVHLRSLSTGEAHPAAFSPRFIEHQPLHFNPINWTCYTFISDNHMAIFFVPGAEVDIVSYLPEVSVWRWKTGERRLCVSYPDIDDFAFLDESRVLLAIRGSHEACLGVYDLTRTSGERHFWTDNAREYALLYPRFPRTIAYSRLQIRADQPVSQHSPEGLPFHLDPSGRVITVMLYLYLPDTDSEHTFVHFIPLACLLTPREFDSALTGKAPNYEFEMWSQYTRLLEESKGTNFVSNMSGSRCASCFELEAGDSPGLNITLYDLNPLAVRQDLATGVDNGATCFTREGLVTIVVGDGSEDYDLCTELPYRKRVVPMPQELITQYRFHDAMISDDNIVLVSDQDDDRRGSTMAVSWDYSCKLDPSWLMMSDSWHYVWVDTTYILPSVAQSISTATSSPYRTSMSLNTTLAASEH</sequence>
<dbReference type="HOGENOM" id="CLU_007279_3_1_1"/>
<keyword evidence="2" id="KW-1185">Reference proteome</keyword>
<gene>
    <name evidence="1" type="ORF">JAAARDRAFT_79576</name>
</gene>
<dbReference type="InParanoid" id="A0A067PXX9"/>